<name>A0A0F9DQN9_9ZZZZ</name>
<keyword evidence="1" id="KW-0812">Transmembrane</keyword>
<keyword evidence="1" id="KW-0472">Membrane</keyword>
<feature type="non-terminal residue" evidence="2">
    <location>
        <position position="1"/>
    </location>
</feature>
<evidence type="ECO:0000256" key="1">
    <source>
        <dbReference type="SAM" id="Phobius"/>
    </source>
</evidence>
<reference evidence="2" key="1">
    <citation type="journal article" date="2015" name="Nature">
        <title>Complex archaea that bridge the gap between prokaryotes and eukaryotes.</title>
        <authorList>
            <person name="Spang A."/>
            <person name="Saw J.H."/>
            <person name="Jorgensen S.L."/>
            <person name="Zaremba-Niedzwiedzka K."/>
            <person name="Martijn J."/>
            <person name="Lind A.E."/>
            <person name="van Eijk R."/>
            <person name="Schleper C."/>
            <person name="Guy L."/>
            <person name="Ettema T.J."/>
        </authorList>
    </citation>
    <scope>NUCLEOTIDE SEQUENCE</scope>
</reference>
<dbReference type="AlphaFoldDB" id="A0A0F9DQN9"/>
<accession>A0A0F9DQN9</accession>
<proteinExistence type="predicted"/>
<comment type="caution">
    <text evidence="2">The sequence shown here is derived from an EMBL/GenBank/DDBJ whole genome shotgun (WGS) entry which is preliminary data.</text>
</comment>
<keyword evidence="1" id="KW-1133">Transmembrane helix</keyword>
<dbReference type="EMBL" id="LAZR01027972">
    <property type="protein sequence ID" value="KKL64024.1"/>
    <property type="molecule type" value="Genomic_DNA"/>
</dbReference>
<protein>
    <recommendedName>
        <fullName evidence="3">Phage tail tape measure protein</fullName>
    </recommendedName>
</protein>
<sequence length="186" mass="19790">LLIPAAIAAVAAIGLITTGIILLVKNQKEQFESTTAVVEATDELAESTAIVTEETAQAAEETRKLNREVQALTGSFKDAVVGAFLYYSTLGRDLTPFEEEQRRALGGVIGIPGLAHGGIVTSPTLAMVGENGPEAVIPLNQMGGLTINFNESVFMEKEESINKLADRVNRVIQRNQRLSFGGAYSG</sequence>
<gene>
    <name evidence="2" type="ORF">LCGC14_2169230</name>
</gene>
<evidence type="ECO:0000313" key="2">
    <source>
        <dbReference type="EMBL" id="KKL64024.1"/>
    </source>
</evidence>
<feature type="transmembrane region" description="Helical" evidence="1">
    <location>
        <begin position="6"/>
        <end position="24"/>
    </location>
</feature>
<organism evidence="2">
    <name type="scientific">marine sediment metagenome</name>
    <dbReference type="NCBI Taxonomy" id="412755"/>
    <lineage>
        <taxon>unclassified sequences</taxon>
        <taxon>metagenomes</taxon>
        <taxon>ecological metagenomes</taxon>
    </lineage>
</organism>
<evidence type="ECO:0008006" key="3">
    <source>
        <dbReference type="Google" id="ProtNLM"/>
    </source>
</evidence>